<dbReference type="EMBL" id="JAAFGS010000004">
    <property type="protein sequence ID" value="NGZ76086.1"/>
    <property type="molecule type" value="Genomic_DNA"/>
</dbReference>
<dbReference type="RefSeq" id="WP_166274585.1">
    <property type="nucleotide sequence ID" value="NZ_JAAFGS010000004.1"/>
</dbReference>
<reference evidence="2 3" key="1">
    <citation type="submission" date="2020-01" db="EMBL/GenBank/DDBJ databases">
        <title>Polyphasic characterisation and genomic insights into a novel alkali tolerant bacterium VR-M41.</title>
        <authorList>
            <person name="Vemuluri V.R."/>
        </authorList>
    </citation>
    <scope>NUCLEOTIDE SEQUENCE [LARGE SCALE GENOMIC DNA]</scope>
    <source>
        <strain evidence="2 3">VR-M41</strain>
    </source>
</reference>
<proteinExistence type="predicted"/>
<organism evidence="2 3">
    <name type="scientific">Saccharibacillus alkalitolerans</name>
    <dbReference type="NCBI Taxonomy" id="2705290"/>
    <lineage>
        <taxon>Bacteria</taxon>
        <taxon>Bacillati</taxon>
        <taxon>Bacillota</taxon>
        <taxon>Bacilli</taxon>
        <taxon>Bacillales</taxon>
        <taxon>Paenibacillaceae</taxon>
        <taxon>Saccharibacillus</taxon>
    </lineage>
</organism>
<evidence type="ECO:0000259" key="1">
    <source>
        <dbReference type="SMART" id="SM00635"/>
    </source>
</evidence>
<sequence length="1639" mass="174015">MKKKSIGIWAVVLAFILVSVPFGMWKVMAGTEPAYKIKILEVIDNGPYALKNALQDTPNVTVDTMRMKTFVAMRDELNGKYDAVYFGKGTYSTALPQTFTSGPSDPQRQAHDTTAIMNDITTLKAGIIENDYIQKGLPVIFHASIKNQDPQGKLYALYGKYKNASTRPSNVIVVDDSSLAAVVGDIKNGAALYKQRPQIEVVAKPLDFLAGSTKVYTTGDTLTFSFNANNVKNFKTPVNAKLYVSVDKVLKLTDENVVASSTLTERAETLTYKLPQTFSGPVYWRLEVSANGLRDYAEGAVRVHDKQTVIRVLQVMPKDSVSSLLEPGNMNQTYLKTGDYDIQITPVLFSEFNTAGGANSYSNLNGKYDMVIFGFIDNYNTQTAGSLTPEAADGVNAFIKTGQAVMFTHDTMIGNIYNPWIKNFQKTTGQTELYTNMGLGAPNKSTRTKIVNSGMLTQFPYDLSLKPGNPKGYVGQIARTHNQYYMLNLEDPNIVPWYNIVSEDIDPSKRDTDDSYDHYYTYSKGNVTYSGTGHTNTGFPEWEQKLFVNTMFRAFIGSNHAPTIDVIAPLDSETTKPSYLKDLVFSYRVNDLDLQDPTVYSSVRFKVNGEYVNDMAIAEKNVPKGSVITEKFTNPLQLKEGTVQIEITAHDKQGATVQKTIDLKIKKVAASLLADRALDVIPPNYEFLTGSPVGITYTVTPQPISASEIRSGESGLKQLEISNIVYKEKLQAGLEISGDLPEGMSKTGTVEEGYSLSKKFDKILYTLDGATYKPDAGSGISFHLDLVPTLKGSYTLNQARLTYEDVHATSSHSAAVRQLQNYSLIVLGTSDTTLSEGMIQKGVAINGSVTTSATIGQSLDAASPSPAFVTNGNLTISKGNIYKNAIMAKGDLTAPGLDFGEFSSAIAGGSVKFGYANGDATKLSYGGAYGGPDYVNPKPIRGDADALKNRITQAFDFADAKSNLTALSDSYAAMPVNGNRQPASGVTDGGVLTLTGTDAGLNVFRIDSADTTNMNDLKIVVPQGASAVVNISGGSLRLSNIVSADPTRTLINYTGTGTLYVGNAPTNLFPKGVNGSKVDSSVLAPYATVNYNNGNGSVNGSIVANELISSGSVTLNSAPFAGTEPPAVPVSGEPRDIPFPEILFTGVIKIKSIAMEDQAVWIDDSTAMVPVVTLSNGALADQPLLNWSSSDPAVTIEYPTGTKDGKAASVSVKGVKVGEAVITATATDGSGVSGSAKVRVEAPALSITGTQSVNVGQTIADIKAVVNASNLKIDKVDWTFTSTGSGEVTLVPQADPSSLKVTGVKSGRVTLHATADIVNTKTKTTKKLSATYEIDVTDSLDSVIINGPDTVKKGGTVDLAADIKPAAANIGSIVWSIADGEGKAILTPTGRAPQLTAVLEGKTPGPVTVIVTVKTAGDYPIEKTATKTVWVLDFAVEGPNTVYAGEPIDLTAGLLPSAYTGTRGPIAWSVVDDTDPAGTNSTYAKLGTPNSDGTAVSLTGVKPGPVKVIAKIDTPAGTFTAEHKVIVSPVVTGLLLPATTPVMQGAAVDLIHNGTRSLVVEPSSIKIPDIQNQLKWTSADPTAVSVSDQGVVTGSKAGREVVVTVSYQRTDSSPIITASTRVIVDKAPDPNAPVSGDRY</sequence>
<protein>
    <submittedName>
        <fullName evidence="2">DUF5057 domain-containing protein</fullName>
    </submittedName>
</protein>
<evidence type="ECO:0000313" key="3">
    <source>
        <dbReference type="Proteomes" id="UP000800303"/>
    </source>
</evidence>
<feature type="domain" description="BIG2" evidence="1">
    <location>
        <begin position="1530"/>
        <end position="1617"/>
    </location>
</feature>
<gene>
    <name evidence="2" type="ORF">GYN08_12230</name>
</gene>
<dbReference type="Pfam" id="PF02368">
    <property type="entry name" value="Big_2"/>
    <property type="match status" value="1"/>
</dbReference>
<dbReference type="Pfam" id="PF20597">
    <property type="entry name" value="pAdhesive_15"/>
    <property type="match status" value="1"/>
</dbReference>
<dbReference type="Gene3D" id="2.60.40.1080">
    <property type="match status" value="2"/>
</dbReference>
<accession>A0ABX0F575</accession>
<feature type="domain" description="BIG2" evidence="1">
    <location>
        <begin position="1339"/>
        <end position="1421"/>
    </location>
</feature>
<dbReference type="Proteomes" id="UP000800303">
    <property type="component" value="Unassembled WGS sequence"/>
</dbReference>
<dbReference type="SUPFAM" id="SSF49373">
    <property type="entry name" value="Invasin/intimin cell-adhesion fragments"/>
    <property type="match status" value="1"/>
</dbReference>
<dbReference type="InterPro" id="IPR003343">
    <property type="entry name" value="Big_2"/>
</dbReference>
<comment type="caution">
    <text evidence="2">The sequence shown here is derived from an EMBL/GenBank/DDBJ whole genome shotgun (WGS) entry which is preliminary data.</text>
</comment>
<dbReference type="SMART" id="SM00635">
    <property type="entry name" value="BID_2"/>
    <property type="match status" value="4"/>
</dbReference>
<dbReference type="InterPro" id="IPR008964">
    <property type="entry name" value="Invasin/intimin_cell_adhesion"/>
</dbReference>
<evidence type="ECO:0000313" key="2">
    <source>
        <dbReference type="EMBL" id="NGZ76086.1"/>
    </source>
</evidence>
<feature type="domain" description="BIG2" evidence="1">
    <location>
        <begin position="1241"/>
        <end position="1325"/>
    </location>
</feature>
<keyword evidence="3" id="KW-1185">Reference proteome</keyword>
<dbReference type="InterPro" id="IPR026588">
    <property type="entry name" value="Choice_anch_A"/>
</dbReference>
<feature type="domain" description="BIG2" evidence="1">
    <location>
        <begin position="1156"/>
        <end position="1236"/>
    </location>
</feature>
<name>A0ABX0F575_9BACL</name>